<keyword evidence="4" id="KW-0472">Membrane</keyword>
<evidence type="ECO:0000256" key="1">
    <source>
        <dbReference type="ARBA" id="ARBA00004370"/>
    </source>
</evidence>
<organism evidence="7 8">
    <name type="scientific">Stichopus japonicus</name>
    <name type="common">Sea cucumber</name>
    <dbReference type="NCBI Taxonomy" id="307972"/>
    <lineage>
        <taxon>Eukaryota</taxon>
        <taxon>Metazoa</taxon>
        <taxon>Echinodermata</taxon>
        <taxon>Eleutherozoa</taxon>
        <taxon>Echinozoa</taxon>
        <taxon>Holothuroidea</taxon>
        <taxon>Aspidochirotacea</taxon>
        <taxon>Aspidochirotida</taxon>
        <taxon>Stichopodidae</taxon>
        <taxon>Apostichopus</taxon>
    </lineage>
</organism>
<dbReference type="PANTHER" id="PTHR44755:SF8">
    <property type="entry name" value="RECEPTOR LIGAND BINDING REGION DOMAIN-CONTAINING PROTEIN"/>
    <property type="match status" value="1"/>
</dbReference>
<dbReference type="Pfam" id="PF01094">
    <property type="entry name" value="ANF_receptor"/>
    <property type="match status" value="1"/>
</dbReference>
<dbReference type="GO" id="GO:0038023">
    <property type="term" value="F:signaling receptor activity"/>
    <property type="evidence" value="ECO:0007669"/>
    <property type="project" value="TreeGrafter"/>
</dbReference>
<evidence type="ECO:0000256" key="4">
    <source>
        <dbReference type="ARBA" id="ARBA00023136"/>
    </source>
</evidence>
<comment type="caution">
    <text evidence="7">The sequence shown here is derived from an EMBL/GenBank/DDBJ whole genome shotgun (WGS) entry which is preliminary data.</text>
</comment>
<dbReference type="Proteomes" id="UP000230750">
    <property type="component" value="Unassembled WGS sequence"/>
</dbReference>
<proteinExistence type="predicted"/>
<dbReference type="GO" id="GO:0017046">
    <property type="term" value="F:peptide hormone binding"/>
    <property type="evidence" value="ECO:0007669"/>
    <property type="project" value="TreeGrafter"/>
</dbReference>
<comment type="subcellular location">
    <subcellularLocation>
        <location evidence="1">Membrane</location>
    </subcellularLocation>
</comment>
<reference evidence="7 8" key="1">
    <citation type="journal article" date="2017" name="PLoS Biol.">
        <title>The sea cucumber genome provides insights into morphological evolution and visceral regeneration.</title>
        <authorList>
            <person name="Zhang X."/>
            <person name="Sun L."/>
            <person name="Yuan J."/>
            <person name="Sun Y."/>
            <person name="Gao Y."/>
            <person name="Zhang L."/>
            <person name="Li S."/>
            <person name="Dai H."/>
            <person name="Hamel J.F."/>
            <person name="Liu C."/>
            <person name="Yu Y."/>
            <person name="Liu S."/>
            <person name="Lin W."/>
            <person name="Guo K."/>
            <person name="Jin S."/>
            <person name="Xu P."/>
            <person name="Storey K.B."/>
            <person name="Huan P."/>
            <person name="Zhang T."/>
            <person name="Zhou Y."/>
            <person name="Zhang J."/>
            <person name="Lin C."/>
            <person name="Li X."/>
            <person name="Xing L."/>
            <person name="Huo D."/>
            <person name="Sun M."/>
            <person name="Wang L."/>
            <person name="Mercier A."/>
            <person name="Li F."/>
            <person name="Yang H."/>
            <person name="Xiang J."/>
        </authorList>
    </citation>
    <scope>NUCLEOTIDE SEQUENCE [LARGE SCALE GENOMIC DNA]</scope>
    <source>
        <strain evidence="7">Shaxun</strain>
        <tissue evidence="7">Muscle</tissue>
    </source>
</reference>
<protein>
    <submittedName>
        <fullName evidence="7">Guanylate cyclase</fullName>
    </submittedName>
</protein>
<dbReference type="SUPFAM" id="SSF53822">
    <property type="entry name" value="Periplasmic binding protein-like I"/>
    <property type="match status" value="1"/>
</dbReference>
<evidence type="ECO:0000313" key="7">
    <source>
        <dbReference type="EMBL" id="PIK46874.1"/>
    </source>
</evidence>
<evidence type="ECO:0000259" key="6">
    <source>
        <dbReference type="Pfam" id="PF01094"/>
    </source>
</evidence>
<dbReference type="AlphaFoldDB" id="A0A2G8KFU6"/>
<dbReference type="PANTHER" id="PTHR44755">
    <property type="entry name" value="NATRIURETIC PEPTIDE RECEPTOR 3-RELATED"/>
    <property type="match status" value="1"/>
</dbReference>
<dbReference type="EMBL" id="MRZV01000616">
    <property type="protein sequence ID" value="PIK46874.1"/>
    <property type="molecule type" value="Genomic_DNA"/>
</dbReference>
<dbReference type="InterPro" id="IPR028082">
    <property type="entry name" value="Peripla_BP_I"/>
</dbReference>
<dbReference type="STRING" id="307972.A0A2G8KFU6"/>
<evidence type="ECO:0000256" key="2">
    <source>
        <dbReference type="ARBA" id="ARBA00022692"/>
    </source>
</evidence>
<dbReference type="InterPro" id="IPR001828">
    <property type="entry name" value="ANF_lig-bd_rcpt"/>
</dbReference>
<name>A0A2G8KFU6_STIJA</name>
<sequence length="232" mass="26437">MYRWVLGVGTLLLSFLVGPVLGDTFKIGYLVPMSDWEVEDADDANRPVGWEVAGAFSLAIDDINADNNSILRTHNLVWDWIDTECFINNGLEKLAEWWKDGYIAAIGPGCTCTHEARFASSVDFPLIDYYCDEDGLSNKEIFPTFVRVIPPIKNCAHVMLATMQMFDWDEVAVVAKNHTKYAPVLELMKDLFELNNVTILHEHYFQPALIHMALRTLSLLYLGRLTHLREVR</sequence>
<evidence type="ECO:0000256" key="3">
    <source>
        <dbReference type="ARBA" id="ARBA00022989"/>
    </source>
</evidence>
<feature type="domain" description="Receptor ligand binding region" evidence="6">
    <location>
        <begin position="52"/>
        <end position="206"/>
    </location>
</feature>
<evidence type="ECO:0000313" key="8">
    <source>
        <dbReference type="Proteomes" id="UP000230750"/>
    </source>
</evidence>
<dbReference type="Gene3D" id="3.40.50.2300">
    <property type="match status" value="1"/>
</dbReference>
<evidence type="ECO:0000256" key="5">
    <source>
        <dbReference type="SAM" id="SignalP"/>
    </source>
</evidence>
<dbReference type="OrthoDB" id="60033at2759"/>
<feature type="signal peptide" evidence="5">
    <location>
        <begin position="1"/>
        <end position="22"/>
    </location>
</feature>
<gene>
    <name evidence="7" type="ORF">BSL78_16248</name>
</gene>
<dbReference type="GO" id="GO:0007165">
    <property type="term" value="P:signal transduction"/>
    <property type="evidence" value="ECO:0007669"/>
    <property type="project" value="TreeGrafter"/>
</dbReference>
<keyword evidence="3" id="KW-1133">Transmembrane helix</keyword>
<keyword evidence="8" id="KW-1185">Reference proteome</keyword>
<feature type="chain" id="PRO_5013950112" evidence="5">
    <location>
        <begin position="23"/>
        <end position="232"/>
    </location>
</feature>
<keyword evidence="2" id="KW-0812">Transmembrane</keyword>
<dbReference type="GO" id="GO:0016020">
    <property type="term" value="C:membrane"/>
    <property type="evidence" value="ECO:0007669"/>
    <property type="project" value="UniProtKB-SubCell"/>
</dbReference>
<accession>A0A2G8KFU6</accession>
<keyword evidence="5" id="KW-0732">Signal</keyword>
<dbReference type="InterPro" id="IPR052612">
    <property type="entry name" value="ANP_Clearance_Receptor"/>
</dbReference>